<keyword evidence="3" id="KW-1185">Reference proteome</keyword>
<feature type="chain" id="PRO_5045263141" evidence="1">
    <location>
        <begin position="19"/>
        <end position="233"/>
    </location>
</feature>
<sequence>MKATMIFCTALLAVPAYAQDSDRFYPPEGCTPQLTVQSRGCSVSNIYTCAADQPGENWRIEFDVDGPIFLSKIDSETQWLESYDMFPMRRETLVQPAPDPASLTELLETGTDSYDFVQRSETGPIRVVGYDRLTGDEVVIDGEPLLVTEFEARHETTSGTILEVSGNEYVSVRHRRFIAGTYSGTGANGAFESDGSPVDFIYPGEPGFFTKTPLYDCESSLARYVPTVKGYDQ</sequence>
<dbReference type="Proteomes" id="UP001627408">
    <property type="component" value="Unassembled WGS sequence"/>
</dbReference>
<accession>A0ABW8UQ73</accession>
<reference evidence="2 3" key="1">
    <citation type="submission" date="2024-08" db="EMBL/GenBank/DDBJ databases">
        <title>Tateyamaria sp. nov., isolated from marine algae.</title>
        <authorList>
            <person name="Choi B.J."/>
            <person name="Kim J.M."/>
            <person name="Lee J.K."/>
            <person name="Choi D.G."/>
            <person name="Bayburt H."/>
            <person name="Baek J.H."/>
            <person name="Han D.M."/>
            <person name="Jeon C.O."/>
        </authorList>
    </citation>
    <scope>NUCLEOTIDE SEQUENCE [LARGE SCALE GENOMIC DNA]</scope>
    <source>
        <strain evidence="2 3">KMU-156</strain>
    </source>
</reference>
<comment type="caution">
    <text evidence="2">The sequence shown here is derived from an EMBL/GenBank/DDBJ whole genome shotgun (WGS) entry which is preliminary data.</text>
</comment>
<feature type="signal peptide" evidence="1">
    <location>
        <begin position="1"/>
        <end position="18"/>
    </location>
</feature>
<name>A0ABW8UQ73_9RHOB</name>
<proteinExistence type="predicted"/>
<evidence type="ECO:0000256" key="1">
    <source>
        <dbReference type="SAM" id="SignalP"/>
    </source>
</evidence>
<evidence type="ECO:0000313" key="3">
    <source>
        <dbReference type="Proteomes" id="UP001627408"/>
    </source>
</evidence>
<keyword evidence="1" id="KW-0732">Signal</keyword>
<dbReference type="EMBL" id="JBHDIY010000002">
    <property type="protein sequence ID" value="MFL4469260.1"/>
    <property type="molecule type" value="Genomic_DNA"/>
</dbReference>
<dbReference type="RefSeq" id="WP_407591035.1">
    <property type="nucleotide sequence ID" value="NZ_JBHDIY010000002.1"/>
</dbReference>
<gene>
    <name evidence="2" type="ORF">ACERZ8_05005</name>
</gene>
<organism evidence="2 3">
    <name type="scientific">Tateyamaria armeniaca</name>
    <dbReference type="NCBI Taxonomy" id="2518930"/>
    <lineage>
        <taxon>Bacteria</taxon>
        <taxon>Pseudomonadati</taxon>
        <taxon>Pseudomonadota</taxon>
        <taxon>Alphaproteobacteria</taxon>
        <taxon>Rhodobacterales</taxon>
        <taxon>Roseobacteraceae</taxon>
        <taxon>Tateyamaria</taxon>
    </lineage>
</organism>
<protein>
    <submittedName>
        <fullName evidence="2">Uncharacterized protein</fullName>
    </submittedName>
</protein>
<evidence type="ECO:0000313" key="2">
    <source>
        <dbReference type="EMBL" id="MFL4469260.1"/>
    </source>
</evidence>